<protein>
    <submittedName>
        <fullName evidence="1">Uncharacterized protein</fullName>
    </submittedName>
</protein>
<gene>
    <name evidence="1" type="ORF">FUAX_47110</name>
</gene>
<dbReference type="Proteomes" id="UP001348817">
    <property type="component" value="Plasmid pFA4"/>
</dbReference>
<evidence type="ECO:0000313" key="1">
    <source>
        <dbReference type="EMBL" id="BDD12279.1"/>
    </source>
</evidence>
<organism evidence="1 2">
    <name type="scientific">Fulvitalea axinellae</name>
    <dbReference type="NCBI Taxonomy" id="1182444"/>
    <lineage>
        <taxon>Bacteria</taxon>
        <taxon>Pseudomonadati</taxon>
        <taxon>Bacteroidota</taxon>
        <taxon>Cytophagia</taxon>
        <taxon>Cytophagales</taxon>
        <taxon>Persicobacteraceae</taxon>
        <taxon>Fulvitalea</taxon>
    </lineage>
</organism>
<geneLocation type="plasmid" evidence="1 2">
    <name>pFA4</name>
</geneLocation>
<name>A0AAU9D0M7_9BACT</name>
<dbReference type="KEGG" id="fax:FUAX_47110"/>
<dbReference type="EMBL" id="AP025318">
    <property type="protein sequence ID" value="BDD12279.1"/>
    <property type="molecule type" value="Genomic_DNA"/>
</dbReference>
<proteinExistence type="predicted"/>
<keyword evidence="2" id="KW-1185">Reference proteome</keyword>
<dbReference type="AlphaFoldDB" id="A0AAU9D0M7"/>
<reference evidence="1 2" key="1">
    <citation type="submission" date="2021-12" db="EMBL/GenBank/DDBJ databases">
        <title>Genome sequencing of bacteria with rrn-lacking chromosome and rrn-plasmid.</title>
        <authorList>
            <person name="Anda M."/>
            <person name="Iwasaki W."/>
        </authorList>
    </citation>
    <scope>NUCLEOTIDE SEQUENCE [LARGE SCALE GENOMIC DNA]</scope>
    <source>
        <strain evidence="1 2">DSM 100852</strain>
        <plasmid evidence="1 2">pFA4</plasmid>
    </source>
</reference>
<accession>A0AAU9D0M7</accession>
<evidence type="ECO:0000313" key="2">
    <source>
        <dbReference type="Proteomes" id="UP001348817"/>
    </source>
</evidence>
<keyword evidence="1" id="KW-0614">Plasmid</keyword>
<sequence length="130" mass="15111">MVLKNINTKADNTIYNSEIPVAKAKRIRQAYRRHKEKWRAAFCEVLGIDKNVLDAVLSQRPSQAVFPEDALLIAFRDKSSALKSVWQRADESLSDFLEALPATFGLTDQQYEEVLVWIQKQRDIRFPRKF</sequence>